<evidence type="ECO:0000313" key="8">
    <source>
        <dbReference type="Proteomes" id="UP000008207"/>
    </source>
</evidence>
<evidence type="ECO:0000313" key="7">
    <source>
        <dbReference type="EMBL" id="ACL62398.1"/>
    </source>
</evidence>
<dbReference type="NCBIfam" id="TIGR04485">
    <property type="entry name" value="thiosulf_SoxX"/>
    <property type="match status" value="1"/>
</dbReference>
<evidence type="ECO:0000256" key="2">
    <source>
        <dbReference type="ARBA" id="ARBA00022723"/>
    </source>
</evidence>
<dbReference type="SUPFAM" id="SSF46626">
    <property type="entry name" value="Cytochrome c"/>
    <property type="match status" value="1"/>
</dbReference>
<reference evidence="7 8" key="1">
    <citation type="submission" date="2009-01" db="EMBL/GenBank/DDBJ databases">
        <title>Complete sequence of chromosome of Methylobacterium nodulans ORS 2060.</title>
        <authorList>
            <consortium name="US DOE Joint Genome Institute"/>
            <person name="Lucas S."/>
            <person name="Copeland A."/>
            <person name="Lapidus A."/>
            <person name="Glavina del Rio T."/>
            <person name="Dalin E."/>
            <person name="Tice H."/>
            <person name="Bruce D."/>
            <person name="Goodwin L."/>
            <person name="Pitluck S."/>
            <person name="Sims D."/>
            <person name="Brettin T."/>
            <person name="Detter J.C."/>
            <person name="Han C."/>
            <person name="Larimer F."/>
            <person name="Land M."/>
            <person name="Hauser L."/>
            <person name="Kyrpides N."/>
            <person name="Ivanova N."/>
            <person name="Marx C.J."/>
            <person name="Richardson P."/>
        </authorList>
    </citation>
    <scope>NUCLEOTIDE SEQUENCE [LARGE SCALE GENOMIC DNA]</scope>
    <source>
        <strain evidence="8">LMG 21967 / CNCM I-2342 / ORS 2060</strain>
    </source>
</reference>
<dbReference type="EMBL" id="CP001349">
    <property type="protein sequence ID" value="ACL62398.1"/>
    <property type="molecule type" value="Genomic_DNA"/>
</dbReference>
<protein>
    <submittedName>
        <fullName evidence="7">Cytochrome c class I</fullName>
    </submittedName>
</protein>
<dbReference type="InterPro" id="IPR030999">
    <property type="entry name" value="Thiosulf_SoxX"/>
</dbReference>
<organism evidence="7 8">
    <name type="scientific">Methylobacterium nodulans (strain LMG 21967 / CNCM I-2342 / ORS 2060)</name>
    <dbReference type="NCBI Taxonomy" id="460265"/>
    <lineage>
        <taxon>Bacteria</taxon>
        <taxon>Pseudomonadati</taxon>
        <taxon>Pseudomonadota</taxon>
        <taxon>Alphaproteobacteria</taxon>
        <taxon>Hyphomicrobiales</taxon>
        <taxon>Methylobacteriaceae</taxon>
        <taxon>Methylobacterium</taxon>
    </lineage>
</organism>
<dbReference type="PROSITE" id="PS51007">
    <property type="entry name" value="CYTC"/>
    <property type="match status" value="1"/>
</dbReference>
<sequence length="181" mass="19167">MKHPSPMRSRPAPGSMREPSCLHRQRGTARLGPVGSRHGTPALAALLLTLLPALAPATIEGDAIPEPLAGARGDPVRGRAIATDPRRGLCTLCHAGLGGRAEGDVGPNLARVGARLTPGQLRLRLVDGRVLNPDTIMPSYYRVEGLTRVGAAWRGKPILEADEIEDVIAYLATLRGEGETR</sequence>
<keyword evidence="2 4" id="KW-0479">Metal-binding</keyword>
<evidence type="ECO:0000259" key="6">
    <source>
        <dbReference type="PROSITE" id="PS51007"/>
    </source>
</evidence>
<dbReference type="KEGG" id="mno:Mnod_7668"/>
<evidence type="ECO:0000256" key="3">
    <source>
        <dbReference type="ARBA" id="ARBA00023004"/>
    </source>
</evidence>
<gene>
    <name evidence="7" type="ordered locus">Mnod_7668</name>
</gene>
<dbReference type="Gene3D" id="1.10.760.10">
    <property type="entry name" value="Cytochrome c-like domain"/>
    <property type="match status" value="1"/>
</dbReference>
<dbReference type="eggNOG" id="COG2010">
    <property type="taxonomic scope" value="Bacteria"/>
</dbReference>
<dbReference type="GO" id="GO:0020037">
    <property type="term" value="F:heme binding"/>
    <property type="evidence" value="ECO:0007669"/>
    <property type="project" value="InterPro"/>
</dbReference>
<dbReference type="InterPro" id="IPR036909">
    <property type="entry name" value="Cyt_c-like_dom_sf"/>
</dbReference>
<feature type="domain" description="Cytochrome c" evidence="6">
    <location>
        <begin position="73"/>
        <end position="175"/>
    </location>
</feature>
<dbReference type="AlphaFoldDB" id="B8IQV3"/>
<dbReference type="GO" id="GO:0009055">
    <property type="term" value="F:electron transfer activity"/>
    <property type="evidence" value="ECO:0007669"/>
    <property type="project" value="InterPro"/>
</dbReference>
<dbReference type="Proteomes" id="UP000008207">
    <property type="component" value="Chromosome"/>
</dbReference>
<keyword evidence="1 4" id="KW-0349">Heme</keyword>
<keyword evidence="8" id="KW-1185">Reference proteome</keyword>
<name>B8IQV3_METNO</name>
<feature type="region of interest" description="Disordered" evidence="5">
    <location>
        <begin position="1"/>
        <end position="20"/>
    </location>
</feature>
<accession>B8IQV3</accession>
<evidence type="ECO:0000256" key="5">
    <source>
        <dbReference type="SAM" id="MobiDB-lite"/>
    </source>
</evidence>
<evidence type="ECO:0000256" key="1">
    <source>
        <dbReference type="ARBA" id="ARBA00022617"/>
    </source>
</evidence>
<dbReference type="InterPro" id="IPR009056">
    <property type="entry name" value="Cyt_c-like_dom"/>
</dbReference>
<evidence type="ECO:0000256" key="4">
    <source>
        <dbReference type="PROSITE-ProRule" id="PRU00433"/>
    </source>
</evidence>
<dbReference type="GO" id="GO:0046872">
    <property type="term" value="F:metal ion binding"/>
    <property type="evidence" value="ECO:0007669"/>
    <property type="project" value="UniProtKB-KW"/>
</dbReference>
<keyword evidence="3 4" id="KW-0408">Iron</keyword>
<dbReference type="STRING" id="460265.Mnod_7668"/>
<dbReference type="HOGENOM" id="CLU_114042_0_0_5"/>
<dbReference type="RefSeq" id="WP_015933950.1">
    <property type="nucleotide sequence ID" value="NC_011894.1"/>
</dbReference>
<proteinExistence type="predicted"/>